<dbReference type="Gene3D" id="2.40.50.140">
    <property type="entry name" value="Nucleic acid-binding proteins"/>
    <property type="match status" value="1"/>
</dbReference>
<sequence length="154" mass="18087">MMTLTSPDKLKELKSSTNIEILDTMSELSRRRNKFEADQSGWYCDGRGQCTKSVSLKDGKLKCFSNNDIDEPVLRYKLKVQVIDSKYRSRFVFWDNDCFKMIEKTALKLKTKWIEVGEDNPLAYPYALDAILKKEFGNYSRLSIKVWLIVYCWI</sequence>
<dbReference type="Proteomes" id="UP001058974">
    <property type="component" value="Chromosome 2"/>
</dbReference>
<dbReference type="Gramene" id="Psat02G0510200-T1">
    <property type="protein sequence ID" value="KAI5439583.1"/>
    <property type="gene ID" value="KIW84_025102"/>
</dbReference>
<gene>
    <name evidence="1" type="ORF">KIW84_025102</name>
</gene>
<reference evidence="1 2" key="1">
    <citation type="journal article" date="2022" name="Nat. Genet.">
        <title>Improved pea reference genome and pan-genome highlight genomic features and evolutionary characteristics.</title>
        <authorList>
            <person name="Yang T."/>
            <person name="Liu R."/>
            <person name="Luo Y."/>
            <person name="Hu S."/>
            <person name="Wang D."/>
            <person name="Wang C."/>
            <person name="Pandey M.K."/>
            <person name="Ge S."/>
            <person name="Xu Q."/>
            <person name="Li N."/>
            <person name="Li G."/>
            <person name="Huang Y."/>
            <person name="Saxena R.K."/>
            <person name="Ji Y."/>
            <person name="Li M."/>
            <person name="Yan X."/>
            <person name="He Y."/>
            <person name="Liu Y."/>
            <person name="Wang X."/>
            <person name="Xiang C."/>
            <person name="Varshney R.K."/>
            <person name="Ding H."/>
            <person name="Gao S."/>
            <person name="Zong X."/>
        </authorList>
    </citation>
    <scope>NUCLEOTIDE SEQUENCE [LARGE SCALE GENOMIC DNA]</scope>
    <source>
        <strain evidence="1 2">cv. Zhongwan 6</strain>
    </source>
</reference>
<proteinExistence type="predicted"/>
<accession>A0A9D5BA79</accession>
<dbReference type="InterPro" id="IPR012340">
    <property type="entry name" value="NA-bd_OB-fold"/>
</dbReference>
<dbReference type="AlphaFoldDB" id="A0A9D5BA79"/>
<name>A0A9D5BA79_PEA</name>
<evidence type="ECO:0000313" key="2">
    <source>
        <dbReference type="Proteomes" id="UP001058974"/>
    </source>
</evidence>
<protein>
    <submittedName>
        <fullName evidence="1">Uncharacterized protein</fullName>
    </submittedName>
</protein>
<organism evidence="1 2">
    <name type="scientific">Pisum sativum</name>
    <name type="common">Garden pea</name>
    <name type="synonym">Lathyrus oleraceus</name>
    <dbReference type="NCBI Taxonomy" id="3888"/>
    <lineage>
        <taxon>Eukaryota</taxon>
        <taxon>Viridiplantae</taxon>
        <taxon>Streptophyta</taxon>
        <taxon>Embryophyta</taxon>
        <taxon>Tracheophyta</taxon>
        <taxon>Spermatophyta</taxon>
        <taxon>Magnoliopsida</taxon>
        <taxon>eudicotyledons</taxon>
        <taxon>Gunneridae</taxon>
        <taxon>Pentapetalae</taxon>
        <taxon>rosids</taxon>
        <taxon>fabids</taxon>
        <taxon>Fabales</taxon>
        <taxon>Fabaceae</taxon>
        <taxon>Papilionoideae</taxon>
        <taxon>50 kb inversion clade</taxon>
        <taxon>NPAAA clade</taxon>
        <taxon>Hologalegina</taxon>
        <taxon>IRL clade</taxon>
        <taxon>Fabeae</taxon>
        <taxon>Lathyrus</taxon>
    </lineage>
</organism>
<keyword evidence="2" id="KW-1185">Reference proteome</keyword>
<evidence type="ECO:0000313" key="1">
    <source>
        <dbReference type="EMBL" id="KAI5439583.1"/>
    </source>
</evidence>
<dbReference type="EMBL" id="JAMSHJ010000002">
    <property type="protein sequence ID" value="KAI5439583.1"/>
    <property type="molecule type" value="Genomic_DNA"/>
</dbReference>
<dbReference type="SUPFAM" id="SSF50249">
    <property type="entry name" value="Nucleic acid-binding proteins"/>
    <property type="match status" value="1"/>
</dbReference>
<comment type="caution">
    <text evidence="1">The sequence shown here is derived from an EMBL/GenBank/DDBJ whole genome shotgun (WGS) entry which is preliminary data.</text>
</comment>